<dbReference type="InterPro" id="IPR016177">
    <property type="entry name" value="DNA-bd_dom_sf"/>
</dbReference>
<sequence length="529" mass="58092">MSSPSTSSAQTNSLAALGGQGAAWWSLAASQMAAQEYLQRLHFSQLAGMRQGNAQELMAAQEILAAQYASLVGASRSSKSCAPSQNSYLPPFYTNATPDKKGIMTQSVPTSKSSKVVDRGSSSSKSNGLFKLPAETDVIRVSGKVPRRDPPPSALLGFRSSPFEKTLPSKDEDYLKKTESPVRHLIKDEEEATTVLDLKMRKDNGIVPETKSVIEEDSSTPLNLSLKSNDYDSPIPDAKSSQDLETSSFRSTPVKEVEYQPPSPAPSSKRADTPSSTKSGLSQPAYSSTPTSNPLAALDALQQHLFMLQGNNVMSPFSKELSITIHPVAGDQSRQSGKPVDKRVSELSVKPATPQSRASESTDECHDSYGESDGEGDTDDEHGGEEEIEHNNYEEGNHSKKPRKRRRRKMILDEDLLRAPLVMGWKRETVIKGVGRNGIRGDVTYCAPCGRRFKQYPEVIRYLDRQNMTNLSRNNFNFSTKPFIGEFLQLHVTPDGEKIFKLDEKEALSLVNQLRVSQGLKPVTANLTH</sequence>
<protein>
    <recommendedName>
        <fullName evidence="3">MBD domain-containing protein</fullName>
    </recommendedName>
</protein>
<feature type="compositionally biased region" description="Polar residues" evidence="2">
    <location>
        <begin position="239"/>
        <end position="251"/>
    </location>
</feature>
<dbReference type="PANTHER" id="PTHR45915">
    <property type="entry name" value="TRANSCRIPTION INTERMEDIARY FACTOR"/>
    <property type="match status" value="1"/>
</dbReference>
<feature type="compositionally biased region" description="Polar residues" evidence="2">
    <location>
        <begin position="219"/>
        <end position="228"/>
    </location>
</feature>
<evidence type="ECO:0000256" key="1">
    <source>
        <dbReference type="ARBA" id="ARBA00004123"/>
    </source>
</evidence>
<evidence type="ECO:0000313" key="4">
    <source>
        <dbReference type="EMBL" id="KAK2718266.1"/>
    </source>
</evidence>
<feature type="compositionally biased region" description="Basic and acidic residues" evidence="2">
    <location>
        <begin position="389"/>
        <end position="398"/>
    </location>
</feature>
<dbReference type="PANTHER" id="PTHR45915:SF2">
    <property type="entry name" value="TOUTATIS, ISOFORM E"/>
    <property type="match status" value="1"/>
</dbReference>
<feature type="domain" description="MBD" evidence="3">
    <location>
        <begin position="411"/>
        <end position="483"/>
    </location>
</feature>
<gene>
    <name evidence="4" type="ORF">QYM36_005540</name>
</gene>
<comment type="caution">
    <text evidence="4">The sequence shown here is derived from an EMBL/GenBank/DDBJ whole genome shotgun (WGS) entry which is preliminary data.</text>
</comment>
<dbReference type="GO" id="GO:0003677">
    <property type="term" value="F:DNA binding"/>
    <property type="evidence" value="ECO:0007669"/>
    <property type="project" value="InterPro"/>
</dbReference>
<organism evidence="4 5">
    <name type="scientific">Artemia franciscana</name>
    <name type="common">Brine shrimp</name>
    <name type="synonym">Artemia sanfranciscana</name>
    <dbReference type="NCBI Taxonomy" id="6661"/>
    <lineage>
        <taxon>Eukaryota</taxon>
        <taxon>Metazoa</taxon>
        <taxon>Ecdysozoa</taxon>
        <taxon>Arthropoda</taxon>
        <taxon>Crustacea</taxon>
        <taxon>Branchiopoda</taxon>
        <taxon>Anostraca</taxon>
        <taxon>Artemiidae</taxon>
        <taxon>Artemia</taxon>
    </lineage>
</organism>
<feature type="region of interest" description="Disordered" evidence="2">
    <location>
        <begin position="328"/>
        <end position="406"/>
    </location>
</feature>
<feature type="region of interest" description="Disordered" evidence="2">
    <location>
        <begin position="209"/>
        <end position="293"/>
    </location>
</feature>
<keyword evidence="5" id="KW-1185">Reference proteome</keyword>
<dbReference type="PROSITE" id="PS50982">
    <property type="entry name" value="MBD"/>
    <property type="match status" value="1"/>
</dbReference>
<dbReference type="GO" id="GO:0005634">
    <property type="term" value="C:nucleus"/>
    <property type="evidence" value="ECO:0007669"/>
    <property type="project" value="UniProtKB-SubCell"/>
</dbReference>
<feature type="region of interest" description="Disordered" evidence="2">
    <location>
        <begin position="103"/>
        <end position="129"/>
    </location>
</feature>
<feature type="region of interest" description="Disordered" evidence="2">
    <location>
        <begin position="143"/>
        <end position="176"/>
    </location>
</feature>
<accession>A0AA88I1E9</accession>
<dbReference type="AlphaFoldDB" id="A0AA88I1E9"/>
<feature type="compositionally biased region" description="Acidic residues" evidence="2">
    <location>
        <begin position="370"/>
        <end position="388"/>
    </location>
</feature>
<evidence type="ECO:0000313" key="5">
    <source>
        <dbReference type="Proteomes" id="UP001187531"/>
    </source>
</evidence>
<evidence type="ECO:0000256" key="2">
    <source>
        <dbReference type="SAM" id="MobiDB-lite"/>
    </source>
</evidence>
<feature type="compositionally biased region" description="Low complexity" evidence="2">
    <location>
        <begin position="111"/>
        <end position="126"/>
    </location>
</feature>
<feature type="compositionally biased region" description="Polar residues" evidence="2">
    <location>
        <begin position="273"/>
        <end position="293"/>
    </location>
</feature>
<dbReference type="SMART" id="SM00391">
    <property type="entry name" value="MBD"/>
    <property type="match status" value="1"/>
</dbReference>
<evidence type="ECO:0000259" key="3">
    <source>
        <dbReference type="PROSITE" id="PS50982"/>
    </source>
</evidence>
<feature type="non-terminal residue" evidence="4">
    <location>
        <position position="529"/>
    </location>
</feature>
<dbReference type="InterPro" id="IPR001739">
    <property type="entry name" value="Methyl_CpG_DNA-bd"/>
</dbReference>
<comment type="subcellular location">
    <subcellularLocation>
        <location evidence="1">Nucleus</location>
    </subcellularLocation>
</comment>
<dbReference type="Pfam" id="PF01429">
    <property type="entry name" value="MBD"/>
    <property type="match status" value="1"/>
</dbReference>
<dbReference type="GO" id="GO:0000785">
    <property type="term" value="C:chromatin"/>
    <property type="evidence" value="ECO:0007669"/>
    <property type="project" value="TreeGrafter"/>
</dbReference>
<reference evidence="4" key="1">
    <citation type="submission" date="2023-07" db="EMBL/GenBank/DDBJ databases">
        <title>Chromosome-level genome assembly of Artemia franciscana.</title>
        <authorList>
            <person name="Jo E."/>
        </authorList>
    </citation>
    <scope>NUCLEOTIDE SEQUENCE</scope>
    <source>
        <tissue evidence="4">Whole body</tissue>
    </source>
</reference>
<dbReference type="Gene3D" id="3.30.890.10">
    <property type="entry name" value="Methyl-cpg-binding Protein 2, Chain A"/>
    <property type="match status" value="1"/>
</dbReference>
<name>A0AA88I1E9_ARTSF</name>
<proteinExistence type="predicted"/>
<dbReference type="EMBL" id="JAVRJZ010000009">
    <property type="protein sequence ID" value="KAK2718266.1"/>
    <property type="molecule type" value="Genomic_DNA"/>
</dbReference>
<dbReference type="SUPFAM" id="SSF54171">
    <property type="entry name" value="DNA-binding domain"/>
    <property type="match status" value="1"/>
</dbReference>
<feature type="compositionally biased region" description="Basic and acidic residues" evidence="2">
    <location>
        <begin position="167"/>
        <end position="176"/>
    </location>
</feature>
<dbReference type="Proteomes" id="UP001187531">
    <property type="component" value="Unassembled WGS sequence"/>
</dbReference>